<evidence type="ECO:0000256" key="1">
    <source>
        <dbReference type="SAM" id="Phobius"/>
    </source>
</evidence>
<dbReference type="Proteomes" id="UP000198850">
    <property type="component" value="Unassembled WGS sequence"/>
</dbReference>
<dbReference type="EMBL" id="FNRA01000016">
    <property type="protein sequence ID" value="SEB19842.1"/>
    <property type="molecule type" value="Genomic_DNA"/>
</dbReference>
<reference evidence="2 3" key="1">
    <citation type="submission" date="2016-10" db="EMBL/GenBank/DDBJ databases">
        <authorList>
            <person name="de Groot N.N."/>
        </authorList>
    </citation>
    <scope>NUCLEOTIDE SEQUENCE [LARGE SCALE GENOMIC DNA]</scope>
    <source>
        <strain evidence="2 3">DSM 19033</strain>
    </source>
</reference>
<keyword evidence="1" id="KW-0812">Transmembrane</keyword>
<dbReference type="STRING" id="425514.SAMN05443550_1162"/>
<evidence type="ECO:0000313" key="3">
    <source>
        <dbReference type="Proteomes" id="UP000198850"/>
    </source>
</evidence>
<sequence length="86" mass="9438">MPRYWYAYVPGANPDPTLPANYILIIIKPTCTTGFIICAILVYVGPGSPPVQLTFISVRLRSYIANALTTTAPQPAAGKYFVYLKN</sequence>
<keyword evidence="1" id="KW-0472">Membrane</keyword>
<keyword evidence="3" id="KW-1185">Reference proteome</keyword>
<accession>A0A1H4HFI7</accession>
<feature type="transmembrane region" description="Helical" evidence="1">
    <location>
        <begin position="20"/>
        <end position="44"/>
    </location>
</feature>
<evidence type="ECO:0000313" key="2">
    <source>
        <dbReference type="EMBL" id="SEB19842.1"/>
    </source>
</evidence>
<organism evidence="2 3">
    <name type="scientific">Pedobacter hartonius</name>
    <dbReference type="NCBI Taxonomy" id="425514"/>
    <lineage>
        <taxon>Bacteria</taxon>
        <taxon>Pseudomonadati</taxon>
        <taxon>Bacteroidota</taxon>
        <taxon>Sphingobacteriia</taxon>
        <taxon>Sphingobacteriales</taxon>
        <taxon>Sphingobacteriaceae</taxon>
        <taxon>Pedobacter</taxon>
    </lineage>
</organism>
<gene>
    <name evidence="2" type="ORF">SAMN05443550_1162</name>
</gene>
<dbReference type="AlphaFoldDB" id="A0A1H4HFI7"/>
<keyword evidence="1" id="KW-1133">Transmembrane helix</keyword>
<name>A0A1H4HFI7_9SPHI</name>
<proteinExistence type="predicted"/>
<protein>
    <submittedName>
        <fullName evidence="2">Uncharacterized protein</fullName>
    </submittedName>
</protein>